<dbReference type="InterPro" id="IPR036264">
    <property type="entry name" value="Bact_exopeptidase_dim_dom"/>
</dbReference>
<feature type="transmembrane region" description="Helical" evidence="8">
    <location>
        <begin position="12"/>
        <end position="34"/>
    </location>
</feature>
<proteinExistence type="inferred from homology"/>
<dbReference type="Gene3D" id="3.30.70.360">
    <property type="match status" value="1"/>
</dbReference>
<reference evidence="11 12" key="1">
    <citation type="submission" date="2019-03" db="EMBL/GenBank/DDBJ databases">
        <title>The genome sequence of a newly discovered highly antifungal drug resistant Aspergillus species, Aspergillus tanneri NIH 1004.</title>
        <authorList>
            <person name="Mounaud S."/>
            <person name="Singh I."/>
            <person name="Joardar V."/>
            <person name="Pakala S."/>
            <person name="Pakala S."/>
            <person name="Venepally P."/>
            <person name="Hoover J."/>
            <person name="Nierman W."/>
            <person name="Chung J."/>
            <person name="Losada L."/>
        </authorList>
    </citation>
    <scope>NUCLEOTIDE SEQUENCE [LARGE SCALE GENOMIC DNA]</scope>
    <source>
        <strain evidence="11 12">NIH1004</strain>
    </source>
</reference>
<dbReference type="InterPro" id="IPR017141">
    <property type="entry name" value="Pept_M20_carboxypep"/>
</dbReference>
<feature type="active site" evidence="6">
    <location>
        <position position="178"/>
    </location>
</feature>
<dbReference type="EMBL" id="SOSA01000273">
    <property type="protein sequence ID" value="THC93307.1"/>
    <property type="molecule type" value="Genomic_DNA"/>
</dbReference>
<evidence type="ECO:0000256" key="8">
    <source>
        <dbReference type="SAM" id="Phobius"/>
    </source>
</evidence>
<comment type="caution">
    <text evidence="11">The sequence shown here is derived from an EMBL/GenBank/DDBJ whole genome shotgun (WGS) entry which is preliminary data.</text>
</comment>
<dbReference type="InterPro" id="IPR011650">
    <property type="entry name" value="Peptidase_M20_dimer"/>
</dbReference>
<evidence type="ECO:0000256" key="2">
    <source>
        <dbReference type="ARBA" id="ARBA00022670"/>
    </source>
</evidence>
<dbReference type="STRING" id="1220188.A0A4S3JFT0"/>
<gene>
    <name evidence="10" type="ORF">ATNIH1004_011389</name>
    <name evidence="11" type="ORF">EYZ11_007232</name>
</gene>
<dbReference type="OrthoDB" id="3064516at2759"/>
<feature type="binding site" evidence="7">
    <location>
        <position position="211"/>
    </location>
    <ligand>
        <name>Zn(2+)</name>
        <dbReference type="ChEBI" id="CHEBI:29105"/>
        <label>1</label>
    </ligand>
</feature>
<dbReference type="SUPFAM" id="SSF53187">
    <property type="entry name" value="Zn-dependent exopeptidases"/>
    <property type="match status" value="1"/>
</dbReference>
<evidence type="ECO:0000256" key="1">
    <source>
        <dbReference type="ARBA" id="ARBA00006247"/>
    </source>
</evidence>
<keyword evidence="3 7" id="KW-0479">Metal-binding</keyword>
<dbReference type="GO" id="GO:0000328">
    <property type="term" value="C:fungal-type vacuole lumen"/>
    <property type="evidence" value="ECO:0007669"/>
    <property type="project" value="TreeGrafter"/>
</dbReference>
<protein>
    <recommendedName>
        <fullName evidence="9">Peptidase M20 dimerisation domain-containing protein</fullName>
    </recommendedName>
</protein>
<dbReference type="Proteomes" id="UP000324241">
    <property type="component" value="Unassembled WGS sequence"/>
</dbReference>
<keyword evidence="5 7" id="KW-0862">Zinc</keyword>
<evidence type="ECO:0000259" key="9">
    <source>
        <dbReference type="Pfam" id="PF07687"/>
    </source>
</evidence>
<dbReference type="PROSITE" id="PS00759">
    <property type="entry name" value="ARGE_DAPE_CPG2_2"/>
    <property type="match status" value="1"/>
</dbReference>
<dbReference type="SUPFAM" id="SSF55031">
    <property type="entry name" value="Bacterial exopeptidase dimerisation domain"/>
    <property type="match status" value="1"/>
</dbReference>
<dbReference type="GO" id="GO:0004181">
    <property type="term" value="F:metallocarboxypeptidase activity"/>
    <property type="evidence" value="ECO:0007669"/>
    <property type="project" value="InterPro"/>
</dbReference>
<dbReference type="PIRSF" id="PIRSF037217">
    <property type="entry name" value="Carboxypeptidase_S"/>
    <property type="match status" value="1"/>
</dbReference>
<evidence type="ECO:0000313" key="12">
    <source>
        <dbReference type="Proteomes" id="UP000308092"/>
    </source>
</evidence>
<keyword evidence="8" id="KW-0812">Transmembrane</keyword>
<reference evidence="10 13" key="2">
    <citation type="submission" date="2019-08" db="EMBL/GenBank/DDBJ databases">
        <title>The genome sequence of a newly discovered highly antifungal drug resistant Aspergillus species, Aspergillus tanneri NIH 1004.</title>
        <authorList>
            <person name="Mounaud S."/>
            <person name="Singh I."/>
            <person name="Joardar V."/>
            <person name="Pakala S."/>
            <person name="Pakala S."/>
            <person name="Venepally P."/>
            <person name="Chung J.K."/>
            <person name="Losada L."/>
            <person name="Nierman W.C."/>
        </authorList>
    </citation>
    <scope>NUCLEOTIDE SEQUENCE [LARGE SCALE GENOMIC DNA]</scope>
    <source>
        <strain evidence="10 13">NIH1004</strain>
    </source>
</reference>
<keyword evidence="8" id="KW-0472">Membrane</keyword>
<dbReference type="AlphaFoldDB" id="A0A4S3JFT0"/>
<evidence type="ECO:0000313" key="10">
    <source>
        <dbReference type="EMBL" id="KAA8642445.1"/>
    </source>
</evidence>
<comment type="similarity">
    <text evidence="1">Belongs to the peptidase M20A family.</text>
</comment>
<feature type="binding site" evidence="7">
    <location>
        <position position="246"/>
    </location>
    <ligand>
        <name>Zn(2+)</name>
        <dbReference type="ChEBI" id="CHEBI:29105"/>
        <label>1</label>
    </ligand>
</feature>
<keyword evidence="4" id="KW-0378">Hydrolase</keyword>
<dbReference type="Pfam" id="PF07687">
    <property type="entry name" value="M20_dimer"/>
    <property type="match status" value="1"/>
</dbReference>
<name>A0A4S3JFT0_9EURO</name>
<feature type="binding site" evidence="7">
    <location>
        <position position="548"/>
    </location>
    <ligand>
        <name>Zn(2+)</name>
        <dbReference type="ChEBI" id="CHEBI:29105"/>
        <label>1</label>
    </ligand>
</feature>
<feature type="binding site" evidence="7">
    <location>
        <position position="211"/>
    </location>
    <ligand>
        <name>Zn(2+)</name>
        <dbReference type="ChEBI" id="CHEBI:29105"/>
        <label>2</label>
    </ligand>
</feature>
<evidence type="ECO:0000256" key="6">
    <source>
        <dbReference type="PIRSR" id="PIRSR037217-1"/>
    </source>
</evidence>
<evidence type="ECO:0000256" key="4">
    <source>
        <dbReference type="ARBA" id="ARBA00022801"/>
    </source>
</evidence>
<feature type="domain" description="Peptidase M20 dimerisation" evidence="9">
    <location>
        <begin position="293"/>
        <end position="448"/>
    </location>
</feature>
<dbReference type="InterPro" id="IPR047177">
    <property type="entry name" value="Pept_M20A"/>
</dbReference>
<dbReference type="RefSeq" id="XP_033421807.1">
    <property type="nucleotide sequence ID" value="XM_033575952.1"/>
</dbReference>
<dbReference type="Gene3D" id="1.10.150.900">
    <property type="match status" value="1"/>
</dbReference>
<dbReference type="PANTHER" id="PTHR45962:SF1">
    <property type="entry name" value="N-FATTY-ACYL-AMINO ACID SYNTHASE_HYDROLASE PM20D1"/>
    <property type="match status" value="1"/>
</dbReference>
<keyword evidence="2" id="KW-0645">Protease</keyword>
<keyword evidence="12" id="KW-1185">Reference proteome</keyword>
<dbReference type="CDD" id="cd05674">
    <property type="entry name" value="M20_yscS"/>
    <property type="match status" value="1"/>
</dbReference>
<accession>A0A4S3JFT0</accession>
<evidence type="ECO:0000313" key="11">
    <source>
        <dbReference type="EMBL" id="THC93307.1"/>
    </source>
</evidence>
<dbReference type="Proteomes" id="UP000308092">
    <property type="component" value="Unassembled WGS sequence"/>
</dbReference>
<dbReference type="VEuPathDB" id="FungiDB:EYZ11_007232"/>
<feature type="active site" description="Proton acceptor" evidence="6">
    <location>
        <position position="245"/>
    </location>
</feature>
<dbReference type="GO" id="GO:0046872">
    <property type="term" value="F:metal ion binding"/>
    <property type="evidence" value="ECO:0007669"/>
    <property type="project" value="UniProtKB-KW"/>
</dbReference>
<organism evidence="11 12">
    <name type="scientific">Aspergillus tanneri</name>
    <dbReference type="NCBI Taxonomy" id="1220188"/>
    <lineage>
        <taxon>Eukaryota</taxon>
        <taxon>Fungi</taxon>
        <taxon>Dikarya</taxon>
        <taxon>Ascomycota</taxon>
        <taxon>Pezizomycotina</taxon>
        <taxon>Eurotiomycetes</taxon>
        <taxon>Eurotiomycetidae</taxon>
        <taxon>Eurotiales</taxon>
        <taxon>Aspergillaceae</taxon>
        <taxon>Aspergillus</taxon>
        <taxon>Aspergillus subgen. Circumdati</taxon>
    </lineage>
</organism>
<dbReference type="EMBL" id="QUQM01000008">
    <property type="protein sequence ID" value="KAA8642445.1"/>
    <property type="molecule type" value="Genomic_DNA"/>
</dbReference>
<evidence type="ECO:0000256" key="7">
    <source>
        <dbReference type="PIRSR" id="PIRSR037217-2"/>
    </source>
</evidence>
<dbReference type="InterPro" id="IPR002933">
    <property type="entry name" value="Peptidase_M20"/>
</dbReference>
<evidence type="ECO:0000313" key="13">
    <source>
        <dbReference type="Proteomes" id="UP000324241"/>
    </source>
</evidence>
<evidence type="ECO:0000256" key="5">
    <source>
        <dbReference type="ARBA" id="ARBA00022833"/>
    </source>
</evidence>
<dbReference type="PANTHER" id="PTHR45962">
    <property type="entry name" value="N-FATTY-ACYL-AMINO ACID SYNTHASE/HYDROLASE PM20D1"/>
    <property type="match status" value="1"/>
</dbReference>
<dbReference type="Pfam" id="PF01546">
    <property type="entry name" value="Peptidase_M20"/>
    <property type="match status" value="1"/>
</dbReference>
<sequence length="579" mass="64025">MDKRKNQHGSQSPIESWLVRGAFIIGLVAIFFSVSSETPGSWVTGRFGLLSPSGLGKYTPDNPSGVCQQVQNISPNNKQVEQFIRDTVESPEYHKEIINKLTGIIQIPSESYDELGVIGEDSRWDIFYQVEDYIKANYPTVFKTVKLDHANTHGLIFTWEGSVPPSEAKPILMLAHQDVVPVLADTVKDWSHPPYDGHYDGEFIWGRGATDDKGYLISIIESVDLLIKSGFKPKRTVILAFGCDEEISGENCGRPISNLLHNRYGDDGIYLIMDEGSVGIQKEFNRSFAMVSTAEKGYLDVGINVTSTGGHASNPPDHNVIGILSEIVMTIENNPFTGKVTSKNPMFNFLECAAVHAPETSFPTAVGNKLSKAAQGDGKAQQQLAQVLDNMRYYFRTSQSVGKINGGVKINAIPETASAMVNLRLAVETSVAEVQGHYESLIRPIARKHGMVFEGFYSSSDSSEARKIKLFSVDALEPAPVSPIDAESFRVLSGTIKNTLKPLDQDDELIVTPYLMPANTDTKFFWALTKNIYRFTPINLVQNLNRAHTTNEFIRADEFVREPLFFASLILNADDTVGQ</sequence>
<dbReference type="InterPro" id="IPR001261">
    <property type="entry name" value="ArgE/DapE_CS"/>
</dbReference>
<dbReference type="GO" id="GO:0051603">
    <property type="term" value="P:proteolysis involved in protein catabolic process"/>
    <property type="evidence" value="ECO:0007669"/>
    <property type="project" value="TreeGrafter"/>
</dbReference>
<feature type="binding site" evidence="7">
    <location>
        <position position="274"/>
    </location>
    <ligand>
        <name>Zn(2+)</name>
        <dbReference type="ChEBI" id="CHEBI:29105"/>
        <label>2</label>
    </ligand>
</feature>
<feature type="binding site" evidence="7">
    <location>
        <position position="176"/>
    </location>
    <ligand>
        <name>Zn(2+)</name>
        <dbReference type="ChEBI" id="CHEBI:29105"/>
        <label>2</label>
    </ligand>
</feature>
<keyword evidence="8" id="KW-1133">Transmembrane helix</keyword>
<dbReference type="PROSITE" id="PS00758">
    <property type="entry name" value="ARGE_DAPE_CPG2_1"/>
    <property type="match status" value="1"/>
</dbReference>
<evidence type="ECO:0000256" key="3">
    <source>
        <dbReference type="ARBA" id="ARBA00022723"/>
    </source>
</evidence>
<dbReference type="GeneID" id="54334090"/>
<dbReference type="Gene3D" id="3.40.630.10">
    <property type="entry name" value="Zn peptidases"/>
    <property type="match status" value="1"/>
</dbReference>